<dbReference type="PANTHER" id="PTHR13500:SF0">
    <property type="entry name" value="NUCLEOLAR PRE-RIBOSOMAL-ASSOCIATED PROTEIN 1"/>
    <property type="match status" value="1"/>
</dbReference>
<evidence type="ECO:0000259" key="2">
    <source>
        <dbReference type="Pfam" id="PF11707"/>
    </source>
</evidence>
<accession>A0A1G4KCZ8</accession>
<proteinExistence type="predicted"/>
<keyword evidence="6" id="KW-1185">Reference proteome</keyword>
<gene>
    <name evidence="5" type="ORF">LANO_0F17084G</name>
</gene>
<dbReference type="Pfam" id="PF11707">
    <property type="entry name" value="Npa1"/>
    <property type="match status" value="1"/>
</dbReference>
<evidence type="ECO:0000313" key="6">
    <source>
        <dbReference type="Proteomes" id="UP000189911"/>
    </source>
</evidence>
<dbReference type="Pfam" id="PF16201">
    <property type="entry name" value="NopRA1"/>
    <property type="match status" value="1"/>
</dbReference>
<name>A0A1G4KCZ8_9SACH</name>
<dbReference type="Pfam" id="PF26140">
    <property type="entry name" value="HEAT_URB1"/>
    <property type="match status" value="1"/>
</dbReference>
<feature type="domain" description="URB1 N-terminal" evidence="2">
    <location>
        <begin position="68"/>
        <end position="400"/>
    </location>
</feature>
<dbReference type="InterPro" id="IPR039844">
    <property type="entry name" value="URB1"/>
</dbReference>
<dbReference type="GO" id="GO:0000463">
    <property type="term" value="P:maturation of LSU-rRNA from tricistronic rRNA transcript (SSU-rRNA, 5.8S rRNA, LSU-rRNA)"/>
    <property type="evidence" value="ECO:0007669"/>
    <property type="project" value="TreeGrafter"/>
</dbReference>
<dbReference type="EMBL" id="LT598452">
    <property type="protein sequence ID" value="SCV02350.1"/>
    <property type="molecule type" value="Genomic_DNA"/>
</dbReference>
<evidence type="ECO:0000259" key="4">
    <source>
        <dbReference type="Pfam" id="PF26140"/>
    </source>
</evidence>
<dbReference type="InterPro" id="IPR032436">
    <property type="entry name" value="URB1_C"/>
</dbReference>
<dbReference type="GO" id="GO:0005730">
    <property type="term" value="C:nucleolus"/>
    <property type="evidence" value="ECO:0007669"/>
    <property type="project" value="TreeGrafter"/>
</dbReference>
<feature type="domain" description="URB1 C-terminal" evidence="3">
    <location>
        <begin position="1435"/>
        <end position="1633"/>
    </location>
</feature>
<feature type="domain" description="URB1 central HEAT repeat" evidence="4">
    <location>
        <begin position="579"/>
        <end position="759"/>
    </location>
</feature>
<dbReference type="InterPro" id="IPR021714">
    <property type="entry name" value="URB1_N"/>
</dbReference>
<protein>
    <submittedName>
        <fullName evidence="5">LANO_0F17084g1_1</fullName>
    </submittedName>
</protein>
<feature type="compositionally biased region" description="Polar residues" evidence="1">
    <location>
        <begin position="1"/>
        <end position="10"/>
    </location>
</feature>
<feature type="region of interest" description="Disordered" evidence="1">
    <location>
        <begin position="1"/>
        <end position="22"/>
    </location>
</feature>
<evidence type="ECO:0000259" key="3">
    <source>
        <dbReference type="Pfam" id="PF16201"/>
    </source>
</evidence>
<evidence type="ECO:0000256" key="1">
    <source>
        <dbReference type="SAM" id="MobiDB-lite"/>
    </source>
</evidence>
<dbReference type="GO" id="GO:0000466">
    <property type="term" value="P:maturation of 5.8S rRNA from tricistronic rRNA transcript (SSU-rRNA, 5.8S rRNA, LSU-rRNA)"/>
    <property type="evidence" value="ECO:0007669"/>
    <property type="project" value="TreeGrafter"/>
</dbReference>
<dbReference type="Proteomes" id="UP000189911">
    <property type="component" value="Chromosome F"/>
</dbReference>
<dbReference type="InterPro" id="IPR059018">
    <property type="entry name" value="HEAT_URB1"/>
</dbReference>
<evidence type="ECO:0000313" key="5">
    <source>
        <dbReference type="EMBL" id="SCV02350.1"/>
    </source>
</evidence>
<organism evidence="5 6">
    <name type="scientific">Lachancea nothofagi CBS 11611</name>
    <dbReference type="NCBI Taxonomy" id="1266666"/>
    <lineage>
        <taxon>Eukaryota</taxon>
        <taxon>Fungi</taxon>
        <taxon>Dikarya</taxon>
        <taxon>Ascomycota</taxon>
        <taxon>Saccharomycotina</taxon>
        <taxon>Saccharomycetes</taxon>
        <taxon>Saccharomycetales</taxon>
        <taxon>Saccharomycetaceae</taxon>
        <taxon>Lachancea</taxon>
    </lineage>
</organism>
<dbReference type="OrthoDB" id="72892at2759"/>
<reference evidence="6" key="1">
    <citation type="submission" date="2016-03" db="EMBL/GenBank/DDBJ databases">
        <authorList>
            <person name="Devillers Hugo."/>
        </authorList>
    </citation>
    <scope>NUCLEOTIDE SEQUENCE [LARGE SCALE GENOMIC DNA]</scope>
</reference>
<sequence>MGNFRANESVTDGRKKSQVPKFGGTSTIDDGLFEKLNEVVSKIDLVNEGASNDYKPLIAFFSSKFAVQAVQSWSYYAQVNNHAKFTSCTSRLARSLRVLGSDRSTLACGTNLIRMILQEYTKVLYRGLNNMKPSITDSMLRLMRQMVAFNKGQHVDDFLTYFDLALPSLPRILGPTKAELADPDQCKANPELSMRFNFIQFWLALIENASPLLRKAILTENPKIMSGWFKHMTKIDSVKLMKHSINTMIEKVLQEKSLRKATKCKILNESFISKLHHFYYSADADLVKSVDHFFELFSTSDEYGVAFSDDKVWFSEPVYSNKFSANISNGAVVIVNNIKFNLYNKLLYTMLTFFKPWEDEVQLNRVLQVLRAVPELVAPYCNHLGALGNHEPRATSYWFGMTLLLGRIINLPIPQKVLEIQTDEAPSSAIAIESIVPCTLTKAALTKALNHEVTLIKQMGLQLLVFSFQKLEAVLKLYDDKGWSSSKSELVNHFKTKTPEMAVISSTLDFVSQHKKENKVLAASLSIVLNHYSKVFPLSFSVGLSSDSIFLSVMKSESFTGLDLVMLDNFLQFQELNNSQTKWYNSTNGGTSIFTSLLRLASSNSATNALTNKVTLLLENLLKFSVLFNDNLTCSPLLALINSLQVIMRSKRDSNGLQESKIWKLLDETISRCMKMPYKYVDASAAFGFCSPFLIALIEQWEYLNKETAFEMPLKWLLIFLQTSVFIGEPLDGIINLLKPVSTIPESLRDIYLNFENYEEGLRVLRGPDYLIASNIDFSFFQLITLAAASELNSISRYPVNELDIAGLLSRIHLLQVNPPSFITNLNFSSIVDNLLLKAANYVLSQGDFKSKFTGKRYFSKIVVTESVDIENTTDCERYAYVTNAMTEIYAQLGADSSEFQDYIYGLWINCGGRWKETDALNMVLVNGLTILSSDQLQELLGLFVSDNQVLLPAILSEMFHRKVQISNEQFLRILSCNLSTLVPIMQQYLKLGLVKSLQFSEAISIALSISANTIVEEILAYDEGVDSIIQYLEMINDDELRIKVAAALALREGEQISVFVNKALEISFQNLESLSSSDFDSAIKLFTNCFQRIPLDQKTSILEFVTSLSSYRFTPPVAKFVGCFEIHGNKSVISWMQKSAVVITKNFSELTQPSERFFDFLHNFQQLHHQANLWKLGLSSVLISQIEAILDGHWVSHIESLEFLCIILLGADKSKLNSSKMLHLLLNNDRMCFNNSGLDTHIQFLTASVIFILFNVDPVGCSSAVVQDKLLLYYNGSISPPDRMILQVLEQIETKVLSPWTNNIFAWDYQETADEQNPSVGDSYHLITKEKEGFILTIRRDLIKQTVDNFALSMPSLPVWGVKETIPAWQEFTKLQESTNLFYNSLQYKMYDPMFLLLTIVNNEELLKSKRADGEEQSENYFLDTKKIVDSGLLEFIIMTLSLEGDIRDVALSLIHKMLESLDIASTLKEGHVYKVLLMKIAYTFHINKNEEGQGFKKVSPLMWYMVARICAILNQPTSFLYEKAYRWVFSSPSINPQQMPLFEAVVITKPTEDVEHYYRYLQWFLECITQGLKTLDDIELLKSKNLMEWILNLLNSPYISFKLQTLLASIIYKIQRIETGGPTLLTRFASASFLETLQQNTTQKLAQSTDVLSSNNKNKLRLKQALTLQQTQVNNSEIVTGFVAIANSRKRLTEWMEGDAENLLKRVCLTEHVES</sequence>
<dbReference type="PANTHER" id="PTHR13500">
    <property type="entry name" value="NUCLEOLAR PRERIBOSOMAL-ASSOCIATED PROTEIN 1"/>
    <property type="match status" value="1"/>
</dbReference>